<dbReference type="InterPro" id="IPR007624">
    <property type="entry name" value="RNA_pol_sigma70_r3"/>
</dbReference>
<dbReference type="RefSeq" id="WP_133977730.1">
    <property type="nucleotide sequence ID" value="NZ_SOCE01000001.1"/>
</dbReference>
<dbReference type="OrthoDB" id="9804285at2"/>
<evidence type="ECO:0000256" key="2">
    <source>
        <dbReference type="ARBA" id="ARBA00023082"/>
    </source>
</evidence>
<name>A0A4R7T8C0_9ACTN</name>
<evidence type="ECO:0000256" key="1">
    <source>
        <dbReference type="ARBA" id="ARBA00023015"/>
    </source>
</evidence>
<reference evidence="8 9" key="1">
    <citation type="submission" date="2019-03" db="EMBL/GenBank/DDBJ databases">
        <title>Genomic Encyclopedia of Type Strains, Phase III (KMG-III): the genomes of soil and plant-associated and newly described type strains.</title>
        <authorList>
            <person name="Whitman W."/>
        </authorList>
    </citation>
    <scope>NUCLEOTIDE SEQUENCE [LARGE SCALE GENOMIC DNA]</scope>
    <source>
        <strain evidence="8 9">VKM Ac-2575</strain>
    </source>
</reference>
<dbReference type="Pfam" id="PF04539">
    <property type="entry name" value="Sigma70_r3"/>
    <property type="match status" value="1"/>
</dbReference>
<keyword evidence="4" id="KW-0804">Transcription</keyword>
<comment type="caution">
    <text evidence="8">The sequence shown here is derived from an EMBL/GenBank/DDBJ whole genome shotgun (WGS) entry which is preliminary data.</text>
</comment>
<evidence type="ECO:0000256" key="4">
    <source>
        <dbReference type="ARBA" id="ARBA00023163"/>
    </source>
</evidence>
<dbReference type="EMBL" id="SOCE01000001">
    <property type="protein sequence ID" value="TDU88045.1"/>
    <property type="molecule type" value="Genomic_DNA"/>
</dbReference>
<feature type="domain" description="RNA polymerase sigma-70 region 4" evidence="7">
    <location>
        <begin position="219"/>
        <end position="267"/>
    </location>
</feature>
<dbReference type="Pfam" id="PF04542">
    <property type="entry name" value="Sigma70_r2"/>
    <property type="match status" value="1"/>
</dbReference>
<evidence type="ECO:0000259" key="6">
    <source>
        <dbReference type="Pfam" id="PF04542"/>
    </source>
</evidence>
<feature type="domain" description="RNA polymerase sigma-70 region 3" evidence="5">
    <location>
        <begin position="143"/>
        <end position="202"/>
    </location>
</feature>
<dbReference type="SUPFAM" id="SSF88946">
    <property type="entry name" value="Sigma2 domain of RNA polymerase sigma factors"/>
    <property type="match status" value="1"/>
</dbReference>
<dbReference type="GO" id="GO:0006352">
    <property type="term" value="P:DNA-templated transcription initiation"/>
    <property type="evidence" value="ECO:0007669"/>
    <property type="project" value="InterPro"/>
</dbReference>
<dbReference type="GO" id="GO:0003677">
    <property type="term" value="F:DNA binding"/>
    <property type="evidence" value="ECO:0007669"/>
    <property type="project" value="UniProtKB-KW"/>
</dbReference>
<gene>
    <name evidence="8" type="ORF">EV138_1584</name>
</gene>
<keyword evidence="1" id="KW-0805">Transcription regulation</keyword>
<keyword evidence="9" id="KW-1185">Reference proteome</keyword>
<evidence type="ECO:0000313" key="9">
    <source>
        <dbReference type="Proteomes" id="UP000295151"/>
    </source>
</evidence>
<dbReference type="InterPro" id="IPR014284">
    <property type="entry name" value="RNA_pol_sigma-70_dom"/>
</dbReference>
<feature type="domain" description="RNA polymerase sigma-70 region 2" evidence="6">
    <location>
        <begin position="54"/>
        <end position="122"/>
    </location>
</feature>
<dbReference type="InterPro" id="IPR007630">
    <property type="entry name" value="RNA_pol_sigma70_r4"/>
</dbReference>
<dbReference type="InterPro" id="IPR013324">
    <property type="entry name" value="RNA_pol_sigma_r3/r4-like"/>
</dbReference>
<evidence type="ECO:0000256" key="3">
    <source>
        <dbReference type="ARBA" id="ARBA00023125"/>
    </source>
</evidence>
<proteinExistence type="predicted"/>
<dbReference type="NCBIfam" id="TIGR02937">
    <property type="entry name" value="sigma70-ECF"/>
    <property type="match status" value="1"/>
</dbReference>
<protein>
    <submittedName>
        <fullName evidence="8">RNA polymerase sigma-B factor</fullName>
    </submittedName>
</protein>
<dbReference type="Gene3D" id="1.10.10.10">
    <property type="entry name" value="Winged helix-like DNA-binding domain superfamily/Winged helix DNA-binding domain"/>
    <property type="match status" value="2"/>
</dbReference>
<dbReference type="InterPro" id="IPR014322">
    <property type="entry name" value="RNA_pol_sigma-B/F/G"/>
</dbReference>
<organism evidence="8 9">
    <name type="scientific">Kribbella voronezhensis</name>
    <dbReference type="NCBI Taxonomy" id="2512212"/>
    <lineage>
        <taxon>Bacteria</taxon>
        <taxon>Bacillati</taxon>
        <taxon>Actinomycetota</taxon>
        <taxon>Actinomycetes</taxon>
        <taxon>Propionibacteriales</taxon>
        <taxon>Kribbellaceae</taxon>
        <taxon>Kribbella</taxon>
    </lineage>
</organism>
<dbReference type="Gene3D" id="1.20.120.1810">
    <property type="match status" value="1"/>
</dbReference>
<dbReference type="InterPro" id="IPR000943">
    <property type="entry name" value="RNA_pol_sigma70"/>
</dbReference>
<evidence type="ECO:0000259" key="5">
    <source>
        <dbReference type="Pfam" id="PF04539"/>
    </source>
</evidence>
<sequence length="277" mass="30968">MTVSVIDSSQQSLPAQCSSAGDRAAREAATIELFELRERSSDPAEQQELLDRIVELNLEIARGIAHRFRGRGAEIEDLEQVAFLGLMKAATKYRLDAETPFIGYAVPTIRGEVKRYFRDCAWTVRIPRRLQEIQGAVSAKLPELEQRLGREPSIDEVASYLGIEADEVEQAMAARGCFNTLSLDRPAGQEEGLTLADCMAEEEDRAVSQLEAVDMLQPVLADLGQRERRILELRFVEGWTQSEIGREVGVSQMQVSRVLRQILDTLRDRLEPLPSAA</sequence>
<dbReference type="Pfam" id="PF04545">
    <property type="entry name" value="Sigma70_r4"/>
    <property type="match status" value="1"/>
</dbReference>
<dbReference type="CDD" id="cd06171">
    <property type="entry name" value="Sigma70_r4"/>
    <property type="match status" value="1"/>
</dbReference>
<dbReference type="InterPro" id="IPR036388">
    <property type="entry name" value="WH-like_DNA-bd_sf"/>
</dbReference>
<dbReference type="PANTHER" id="PTHR30385">
    <property type="entry name" value="SIGMA FACTOR F FLAGELLAR"/>
    <property type="match status" value="1"/>
</dbReference>
<dbReference type="NCBIfam" id="TIGR02980">
    <property type="entry name" value="SigBFG"/>
    <property type="match status" value="1"/>
</dbReference>
<dbReference type="AlphaFoldDB" id="A0A4R7T8C0"/>
<dbReference type="PANTHER" id="PTHR30385:SF4">
    <property type="entry name" value="RNA POLYMERASE SIGMA-E FACTOR"/>
    <property type="match status" value="1"/>
</dbReference>
<accession>A0A4R7T8C0</accession>
<dbReference type="SUPFAM" id="SSF88659">
    <property type="entry name" value="Sigma3 and sigma4 domains of RNA polymerase sigma factors"/>
    <property type="match status" value="2"/>
</dbReference>
<keyword evidence="3" id="KW-0238">DNA-binding</keyword>
<dbReference type="Proteomes" id="UP000295151">
    <property type="component" value="Unassembled WGS sequence"/>
</dbReference>
<evidence type="ECO:0000313" key="8">
    <source>
        <dbReference type="EMBL" id="TDU88045.1"/>
    </source>
</evidence>
<evidence type="ECO:0000259" key="7">
    <source>
        <dbReference type="Pfam" id="PF04545"/>
    </source>
</evidence>
<keyword evidence="2" id="KW-0731">Sigma factor</keyword>
<dbReference type="PRINTS" id="PR00046">
    <property type="entry name" value="SIGMA70FCT"/>
</dbReference>
<dbReference type="InterPro" id="IPR013325">
    <property type="entry name" value="RNA_pol_sigma_r2"/>
</dbReference>
<dbReference type="InterPro" id="IPR007627">
    <property type="entry name" value="RNA_pol_sigma70_r2"/>
</dbReference>
<dbReference type="GO" id="GO:0016987">
    <property type="term" value="F:sigma factor activity"/>
    <property type="evidence" value="ECO:0007669"/>
    <property type="project" value="UniProtKB-KW"/>
</dbReference>